<gene>
    <name evidence="1" type="ORF">KIH39_21740</name>
</gene>
<dbReference type="EMBL" id="CP074694">
    <property type="protein sequence ID" value="QVL31443.1"/>
    <property type="molecule type" value="Genomic_DNA"/>
</dbReference>
<reference evidence="1" key="1">
    <citation type="submission" date="2021-05" db="EMBL/GenBank/DDBJ databases">
        <title>Complete genome sequence of the cellulolytic planctomycete Telmatocola sphagniphila SP2T and characterization of the first cellulase from planctomycetes.</title>
        <authorList>
            <person name="Rakitin A.L."/>
            <person name="Beletsky A.V."/>
            <person name="Naumoff D.G."/>
            <person name="Kulichevskaya I.S."/>
            <person name="Mardanov A.V."/>
            <person name="Ravin N.V."/>
            <person name="Dedysh S.N."/>
        </authorList>
    </citation>
    <scope>NUCLEOTIDE SEQUENCE</scope>
    <source>
        <strain evidence="1">SP2T</strain>
    </source>
</reference>
<dbReference type="KEGG" id="tsph:KIH39_21740"/>
<name>A0A8E6B6I0_9BACT</name>
<dbReference type="Proteomes" id="UP000676194">
    <property type="component" value="Chromosome"/>
</dbReference>
<keyword evidence="2" id="KW-1185">Reference proteome</keyword>
<evidence type="ECO:0000313" key="1">
    <source>
        <dbReference type="EMBL" id="QVL31443.1"/>
    </source>
</evidence>
<evidence type="ECO:0000313" key="2">
    <source>
        <dbReference type="Proteomes" id="UP000676194"/>
    </source>
</evidence>
<dbReference type="AlphaFoldDB" id="A0A8E6B6I0"/>
<sequence>MTLNIELSEEKLLALQNLAAEQNTTIEHLLETMIERVLVHKSQVQKVGESLEAKNSELYKRLAVNDVSQEVFEKFKDRAFKDHTETLKRLADS</sequence>
<proteinExistence type="predicted"/>
<dbReference type="RefSeq" id="WP_213495324.1">
    <property type="nucleotide sequence ID" value="NZ_CP074694.1"/>
</dbReference>
<organism evidence="1 2">
    <name type="scientific">Telmatocola sphagniphila</name>
    <dbReference type="NCBI Taxonomy" id="1123043"/>
    <lineage>
        <taxon>Bacteria</taxon>
        <taxon>Pseudomonadati</taxon>
        <taxon>Planctomycetota</taxon>
        <taxon>Planctomycetia</taxon>
        <taxon>Gemmatales</taxon>
        <taxon>Gemmataceae</taxon>
    </lineage>
</organism>
<protein>
    <submittedName>
        <fullName evidence="1">Uncharacterized protein</fullName>
    </submittedName>
</protein>
<accession>A0A8E6B6I0</accession>